<evidence type="ECO:0000313" key="3">
    <source>
        <dbReference type="Proteomes" id="UP000182573"/>
    </source>
</evidence>
<name>A0A1H2TLW3_HALVA</name>
<gene>
    <name evidence="2" type="ORF">SAMN05443574_103266</name>
</gene>
<accession>A0A1H2TLW3</accession>
<protein>
    <submittedName>
        <fullName evidence="2">Uncharacterized protein</fullName>
    </submittedName>
</protein>
<feature type="region of interest" description="Disordered" evidence="1">
    <location>
        <begin position="172"/>
        <end position="192"/>
    </location>
</feature>
<proteinExistence type="predicted"/>
<evidence type="ECO:0000313" key="2">
    <source>
        <dbReference type="EMBL" id="SDW44685.1"/>
    </source>
</evidence>
<dbReference type="STRING" id="28442.SAMN05443574_103266"/>
<dbReference type="RefSeq" id="WP_004515130.1">
    <property type="nucleotide sequence ID" value="NZ_FNOF01000003.1"/>
</dbReference>
<dbReference type="AlphaFoldDB" id="A0A1H2TLW3"/>
<sequence>MSEEKITSGQWAEDVAEIHKVVTDNNDLLKELNELNYDPCDSINLSYFKKNNELNKSVISVAFLRKIVEYLEAAGQSAVMIEVGNDVPVLFSASENNTNTVAAIAPRIDHNDDPLDAQLELGPFETVCRNEDCNWTGKYDSENQAVEAGKEHRYFEGHQFKVYTPLGDLIHDSKKGTGEIARPPEEGDTQSR</sequence>
<organism evidence="2 3">
    <name type="scientific">Haloarcula vallismortis</name>
    <name type="common">Halobacterium vallismortis</name>
    <dbReference type="NCBI Taxonomy" id="28442"/>
    <lineage>
        <taxon>Archaea</taxon>
        <taxon>Methanobacteriati</taxon>
        <taxon>Methanobacteriota</taxon>
        <taxon>Stenosarchaea group</taxon>
        <taxon>Halobacteria</taxon>
        <taxon>Halobacteriales</taxon>
        <taxon>Haloarculaceae</taxon>
        <taxon>Haloarcula</taxon>
    </lineage>
</organism>
<dbReference type="EMBL" id="FNOF01000003">
    <property type="protein sequence ID" value="SDW44685.1"/>
    <property type="molecule type" value="Genomic_DNA"/>
</dbReference>
<dbReference type="Proteomes" id="UP000182573">
    <property type="component" value="Unassembled WGS sequence"/>
</dbReference>
<evidence type="ECO:0000256" key="1">
    <source>
        <dbReference type="SAM" id="MobiDB-lite"/>
    </source>
</evidence>
<reference evidence="2 3" key="1">
    <citation type="submission" date="2016-10" db="EMBL/GenBank/DDBJ databases">
        <authorList>
            <person name="de Groot N.N."/>
        </authorList>
    </citation>
    <scope>NUCLEOTIDE SEQUENCE [LARGE SCALE GENOMIC DNA]</scope>
    <source>
        <strain evidence="2 3">DSM 3756</strain>
    </source>
</reference>